<gene>
    <name evidence="2" type="ORF">DPMN_089397</name>
</gene>
<reference evidence="2" key="1">
    <citation type="journal article" date="2019" name="bioRxiv">
        <title>The Genome of the Zebra Mussel, Dreissena polymorpha: A Resource for Invasive Species Research.</title>
        <authorList>
            <person name="McCartney M.A."/>
            <person name="Auch B."/>
            <person name="Kono T."/>
            <person name="Mallez S."/>
            <person name="Zhang Y."/>
            <person name="Obille A."/>
            <person name="Becker A."/>
            <person name="Abrahante J.E."/>
            <person name="Garbe J."/>
            <person name="Badalamenti J.P."/>
            <person name="Herman A."/>
            <person name="Mangelson H."/>
            <person name="Liachko I."/>
            <person name="Sullivan S."/>
            <person name="Sone E.D."/>
            <person name="Koren S."/>
            <person name="Silverstein K.A.T."/>
            <person name="Beckman K.B."/>
            <person name="Gohl D.M."/>
        </authorList>
    </citation>
    <scope>NUCLEOTIDE SEQUENCE</scope>
    <source>
        <strain evidence="2">Duluth1</strain>
        <tissue evidence="2">Whole animal</tissue>
    </source>
</reference>
<dbReference type="PROSITE" id="PS00022">
    <property type="entry name" value="EGF_1"/>
    <property type="match status" value="1"/>
</dbReference>
<evidence type="ECO:0000313" key="3">
    <source>
        <dbReference type="Proteomes" id="UP000828390"/>
    </source>
</evidence>
<organism evidence="2 3">
    <name type="scientific">Dreissena polymorpha</name>
    <name type="common">Zebra mussel</name>
    <name type="synonym">Mytilus polymorpha</name>
    <dbReference type="NCBI Taxonomy" id="45954"/>
    <lineage>
        <taxon>Eukaryota</taxon>
        <taxon>Metazoa</taxon>
        <taxon>Spiralia</taxon>
        <taxon>Lophotrochozoa</taxon>
        <taxon>Mollusca</taxon>
        <taxon>Bivalvia</taxon>
        <taxon>Autobranchia</taxon>
        <taxon>Heteroconchia</taxon>
        <taxon>Euheterodonta</taxon>
        <taxon>Imparidentia</taxon>
        <taxon>Neoheterodontei</taxon>
        <taxon>Myida</taxon>
        <taxon>Dreissenoidea</taxon>
        <taxon>Dreissenidae</taxon>
        <taxon>Dreissena</taxon>
    </lineage>
</organism>
<accession>A0A9D4KWS5</accession>
<reference evidence="2" key="2">
    <citation type="submission" date="2020-11" db="EMBL/GenBank/DDBJ databases">
        <authorList>
            <person name="McCartney M.A."/>
            <person name="Auch B."/>
            <person name="Kono T."/>
            <person name="Mallez S."/>
            <person name="Becker A."/>
            <person name="Gohl D.M."/>
            <person name="Silverstein K.A.T."/>
            <person name="Koren S."/>
            <person name="Bechman K.B."/>
            <person name="Herman A."/>
            <person name="Abrahante J.E."/>
            <person name="Garbe J."/>
        </authorList>
    </citation>
    <scope>NUCLEOTIDE SEQUENCE</scope>
    <source>
        <strain evidence="2">Duluth1</strain>
        <tissue evidence="2">Whole animal</tissue>
    </source>
</reference>
<comment type="caution">
    <text evidence="2">The sequence shown here is derived from an EMBL/GenBank/DDBJ whole genome shotgun (WGS) entry which is preliminary data.</text>
</comment>
<evidence type="ECO:0000259" key="1">
    <source>
        <dbReference type="PROSITE" id="PS00022"/>
    </source>
</evidence>
<dbReference type="AlphaFoldDB" id="A0A9D4KWS5"/>
<dbReference type="EMBL" id="JAIWYP010000003">
    <property type="protein sequence ID" value="KAH3847083.1"/>
    <property type="molecule type" value="Genomic_DNA"/>
</dbReference>
<dbReference type="Proteomes" id="UP000828390">
    <property type="component" value="Unassembled WGS sequence"/>
</dbReference>
<proteinExistence type="predicted"/>
<evidence type="ECO:0000313" key="2">
    <source>
        <dbReference type="EMBL" id="KAH3847083.1"/>
    </source>
</evidence>
<protein>
    <recommendedName>
        <fullName evidence="1">EGF-like domain-containing protein</fullName>
    </recommendedName>
</protein>
<sequence>MCMQTGLETTSQRSTTIIPRLDACNSSYVLRPVKERSCMGMYNCVYGTCFTQAKMIVCQRDIGVAPGQLCEHKCCKDCGAHGRCYYNVTQKEERCNCDANYTGSMCEIYNPPGTMRSLLRNSF</sequence>
<keyword evidence="3" id="KW-1185">Reference proteome</keyword>
<feature type="domain" description="EGF-like" evidence="1">
    <location>
        <begin position="95"/>
        <end position="106"/>
    </location>
</feature>
<dbReference type="InterPro" id="IPR000742">
    <property type="entry name" value="EGF"/>
</dbReference>
<name>A0A9D4KWS5_DREPO</name>